<evidence type="ECO:0000313" key="3">
    <source>
        <dbReference type="EMBL" id="OHA70749.1"/>
    </source>
</evidence>
<gene>
    <name evidence="3" type="ORF">A3F15_01100</name>
</gene>
<organism evidence="3 4">
    <name type="scientific">Candidatus Wildermuthbacteria bacterium RIFCSPHIGHO2_12_FULL_40_12</name>
    <dbReference type="NCBI Taxonomy" id="1802457"/>
    <lineage>
        <taxon>Bacteria</taxon>
        <taxon>Candidatus Wildermuthiibacteriota</taxon>
    </lineage>
</organism>
<keyword evidence="2" id="KW-0812">Transmembrane</keyword>
<name>A0A1G2RED8_9BACT</name>
<dbReference type="STRING" id="1802457.A3F15_01100"/>
<dbReference type="Proteomes" id="UP000177078">
    <property type="component" value="Unassembled WGS sequence"/>
</dbReference>
<feature type="transmembrane region" description="Helical" evidence="2">
    <location>
        <begin position="12"/>
        <end position="34"/>
    </location>
</feature>
<keyword evidence="2" id="KW-0472">Membrane</keyword>
<dbReference type="EMBL" id="MHUC01000020">
    <property type="protein sequence ID" value="OHA70749.1"/>
    <property type="molecule type" value="Genomic_DNA"/>
</dbReference>
<reference evidence="3 4" key="1">
    <citation type="journal article" date="2016" name="Nat. Commun.">
        <title>Thousands of microbial genomes shed light on interconnected biogeochemical processes in an aquifer system.</title>
        <authorList>
            <person name="Anantharaman K."/>
            <person name="Brown C.T."/>
            <person name="Hug L.A."/>
            <person name="Sharon I."/>
            <person name="Castelle C.J."/>
            <person name="Probst A.J."/>
            <person name="Thomas B.C."/>
            <person name="Singh A."/>
            <person name="Wilkins M.J."/>
            <person name="Karaoz U."/>
            <person name="Brodie E.L."/>
            <person name="Williams K.H."/>
            <person name="Hubbard S.S."/>
            <person name="Banfield J.F."/>
        </authorList>
    </citation>
    <scope>NUCLEOTIDE SEQUENCE [LARGE SCALE GENOMIC DNA]</scope>
</reference>
<feature type="transmembrane region" description="Helical" evidence="2">
    <location>
        <begin position="46"/>
        <end position="66"/>
    </location>
</feature>
<feature type="compositionally biased region" description="Basic and acidic residues" evidence="1">
    <location>
        <begin position="96"/>
        <end position="107"/>
    </location>
</feature>
<accession>A0A1G2RED8</accession>
<evidence type="ECO:0000256" key="1">
    <source>
        <dbReference type="SAM" id="MobiDB-lite"/>
    </source>
</evidence>
<sequence length="146" mass="16056">MDINVGYVVKALAINLAFSASLAIAFTLIFSLLLKKEEKPAAIKAAWCVIIIAAFGYTWGIAYMHFPTVDELASNVFVPLVAPQTQQRVEQVKPSVVKEEGDVPAEKDLEESSGEAKAETEDEPEQRLWGEGTPRGRRGHIDDKDL</sequence>
<evidence type="ECO:0000313" key="4">
    <source>
        <dbReference type="Proteomes" id="UP000177078"/>
    </source>
</evidence>
<keyword evidence="2" id="KW-1133">Transmembrane helix</keyword>
<feature type="region of interest" description="Disordered" evidence="1">
    <location>
        <begin position="91"/>
        <end position="146"/>
    </location>
</feature>
<dbReference type="AlphaFoldDB" id="A0A1G2RED8"/>
<evidence type="ECO:0000256" key="2">
    <source>
        <dbReference type="SAM" id="Phobius"/>
    </source>
</evidence>
<proteinExistence type="predicted"/>
<protein>
    <submittedName>
        <fullName evidence="3">Uncharacterized protein</fullName>
    </submittedName>
</protein>
<comment type="caution">
    <text evidence="3">The sequence shown here is derived from an EMBL/GenBank/DDBJ whole genome shotgun (WGS) entry which is preliminary data.</text>
</comment>